<dbReference type="InterPro" id="IPR020845">
    <property type="entry name" value="AMP-binding_CS"/>
</dbReference>
<keyword evidence="3" id="KW-0547">Nucleotide-binding</keyword>
<dbReference type="Gene3D" id="3.40.50.12780">
    <property type="entry name" value="N-terminal domain of ligase-like"/>
    <property type="match status" value="1"/>
</dbReference>
<name>A0A2A5IYL1_RHOSG</name>
<comment type="similarity">
    <text evidence="1">Belongs to the ATP-dependent AMP-binding enzyme family.</text>
</comment>
<reference evidence="8 9" key="1">
    <citation type="submission" date="2017-07" db="EMBL/GenBank/DDBJ databases">
        <title>Draft sequence of Rhodococcus enclensis 23b-28.</title>
        <authorList>
            <person name="Besaury L."/>
            <person name="Sancelme M."/>
            <person name="Amato P."/>
            <person name="Lallement A."/>
            <person name="Delort A.-M."/>
        </authorList>
    </citation>
    <scope>NUCLEOTIDE SEQUENCE [LARGE SCALE GENOMIC DNA]</scope>
    <source>
        <strain evidence="8 9">23b-28</strain>
    </source>
</reference>
<dbReference type="InterPro" id="IPR025110">
    <property type="entry name" value="AMP-bd_C"/>
</dbReference>
<evidence type="ECO:0000256" key="1">
    <source>
        <dbReference type="ARBA" id="ARBA00006432"/>
    </source>
</evidence>
<feature type="domain" description="Acetyl-coenzyme A synthetase N-terminal" evidence="7">
    <location>
        <begin position="46"/>
        <end position="99"/>
    </location>
</feature>
<comment type="caution">
    <text evidence="8">The sequence shown here is derived from an EMBL/GenBank/DDBJ whole genome shotgun (WGS) entry which is preliminary data.</text>
</comment>
<dbReference type="GO" id="GO:0030729">
    <property type="term" value="F:acetoacetate-CoA ligase activity"/>
    <property type="evidence" value="ECO:0007669"/>
    <property type="project" value="InterPro"/>
</dbReference>
<dbReference type="Proteomes" id="UP000230886">
    <property type="component" value="Unassembled WGS sequence"/>
</dbReference>
<evidence type="ECO:0000313" key="9">
    <source>
        <dbReference type="Proteomes" id="UP000230886"/>
    </source>
</evidence>
<dbReference type="NCBIfam" id="NF002937">
    <property type="entry name" value="PRK03584.1"/>
    <property type="match status" value="1"/>
</dbReference>
<keyword evidence="4" id="KW-0067">ATP-binding</keyword>
<dbReference type="EMBL" id="NOVD01000071">
    <property type="protein sequence ID" value="PCK22420.1"/>
    <property type="molecule type" value="Genomic_DNA"/>
</dbReference>
<dbReference type="Gene3D" id="3.30.300.30">
    <property type="match status" value="1"/>
</dbReference>
<dbReference type="PANTHER" id="PTHR42921:SF1">
    <property type="entry name" value="ACETOACETYL-COA SYNTHETASE"/>
    <property type="match status" value="1"/>
</dbReference>
<organism evidence="8 9">
    <name type="scientific">Rhodococcus qingshengii</name>
    <dbReference type="NCBI Taxonomy" id="334542"/>
    <lineage>
        <taxon>Bacteria</taxon>
        <taxon>Bacillati</taxon>
        <taxon>Actinomycetota</taxon>
        <taxon>Actinomycetes</taxon>
        <taxon>Mycobacteriales</taxon>
        <taxon>Nocardiaceae</taxon>
        <taxon>Rhodococcus</taxon>
        <taxon>Rhodococcus erythropolis group</taxon>
    </lineage>
</organism>
<dbReference type="InterPro" id="IPR042099">
    <property type="entry name" value="ANL_N_sf"/>
</dbReference>
<dbReference type="NCBIfam" id="TIGR01217">
    <property type="entry name" value="ac_ac_CoA_syn"/>
    <property type="match status" value="1"/>
</dbReference>
<dbReference type="PANTHER" id="PTHR42921">
    <property type="entry name" value="ACETOACETYL-COA SYNTHETASE"/>
    <property type="match status" value="1"/>
</dbReference>
<dbReference type="RefSeq" id="WP_099698981.1">
    <property type="nucleotide sequence ID" value="NZ_NOVD01000071.1"/>
</dbReference>
<feature type="domain" description="AMP-binding enzyme C-terminal" evidence="6">
    <location>
        <begin position="551"/>
        <end position="625"/>
    </location>
</feature>
<evidence type="ECO:0000256" key="2">
    <source>
        <dbReference type="ARBA" id="ARBA00022598"/>
    </source>
</evidence>
<dbReference type="InterPro" id="IPR045851">
    <property type="entry name" value="AMP-bd_C_sf"/>
</dbReference>
<evidence type="ECO:0000259" key="6">
    <source>
        <dbReference type="Pfam" id="PF13193"/>
    </source>
</evidence>
<gene>
    <name evidence="8" type="ORF">CHR55_32365</name>
</gene>
<feature type="domain" description="AMP-dependent synthetase/ligase" evidence="5">
    <location>
        <begin position="112"/>
        <end position="483"/>
    </location>
</feature>
<dbReference type="SUPFAM" id="SSF56801">
    <property type="entry name" value="Acetyl-CoA synthetase-like"/>
    <property type="match status" value="1"/>
</dbReference>
<dbReference type="Pfam" id="PF00501">
    <property type="entry name" value="AMP-binding"/>
    <property type="match status" value="1"/>
</dbReference>
<dbReference type="InterPro" id="IPR005914">
    <property type="entry name" value="Acac_CoA_synth"/>
</dbReference>
<evidence type="ECO:0000256" key="3">
    <source>
        <dbReference type="ARBA" id="ARBA00022741"/>
    </source>
</evidence>
<protein>
    <submittedName>
        <fullName evidence="8">Acetoacetate--CoA ligase</fullName>
    </submittedName>
</protein>
<dbReference type="Pfam" id="PF16177">
    <property type="entry name" value="ACAS_N"/>
    <property type="match status" value="1"/>
</dbReference>
<evidence type="ECO:0000313" key="8">
    <source>
        <dbReference type="EMBL" id="PCK22420.1"/>
    </source>
</evidence>
<evidence type="ECO:0000259" key="5">
    <source>
        <dbReference type="Pfam" id="PF00501"/>
    </source>
</evidence>
<accession>A0A2A5IYL1</accession>
<keyword evidence="2 8" id="KW-0436">Ligase</keyword>
<dbReference type="PROSITE" id="PS00455">
    <property type="entry name" value="AMP_BINDING"/>
    <property type="match status" value="1"/>
</dbReference>
<dbReference type="GO" id="GO:0006629">
    <property type="term" value="P:lipid metabolic process"/>
    <property type="evidence" value="ECO:0007669"/>
    <property type="project" value="InterPro"/>
</dbReference>
<dbReference type="InterPro" id="IPR032387">
    <property type="entry name" value="ACAS_N"/>
</dbReference>
<dbReference type="AlphaFoldDB" id="A0A2A5IYL1"/>
<proteinExistence type="inferred from homology"/>
<dbReference type="GO" id="GO:0005524">
    <property type="term" value="F:ATP binding"/>
    <property type="evidence" value="ECO:0007669"/>
    <property type="project" value="UniProtKB-KW"/>
</dbReference>
<evidence type="ECO:0000256" key="4">
    <source>
        <dbReference type="ARBA" id="ARBA00022840"/>
    </source>
</evidence>
<evidence type="ECO:0000259" key="7">
    <source>
        <dbReference type="Pfam" id="PF16177"/>
    </source>
</evidence>
<sequence length="666" mass="72342">MEGQFALIEYKDVASSPTSKSGFEAAEIGRFATWASKRTNATLVDYPGLWRWSVEKQEEFWASIWDYFDLKASVSYDRILGSTQMPGAQWLPGARLNYVDQVLRHGSRPGTAVVSVAEDGTRCETSWRELTDAIHGFAATLQSLGVKPGDRVVGYLTNSIEPIIAFLGTAAIGAVWSGIGPDYGIDAAAARLTQLEPSVLVAVTGYQFNGTVYDRRAEVAALAAKLGHNLPVIIAERAGLVFDPTTTDGPLIAWQEAIEPRKSTDASSTLQVPADHPLWILFSSGTTGVPKGIVHGHGGILLEHMASLGLQYGAEPESVFFWYTTTNWMMWNLVVSALLTGATTVTYEGSPGFPTLDRLWQIAGDEKATMFGTSPGHLQYTANAQLAPGQNHDLSRLQHIGVTGSPVAPHLYDWVAEHVGPDLPLVSTSGGTDVCSSFVGWSPGMPIYPGEIATASLGVAVDAYDAEGNPTIDAVGELVVTKPMPSMPVSFWDDPDGARYRAAYFDVYPGIWRHGDWMTHTSRGTYIIHGRSDSTLNRGGVRIGSSDLYAVVEAMPEVVEALVLGVELPNATYWMPMFLVLTDDVVLDDPLVERIRRKLRDEASPRHIPDEFFVVPALPHTRTGKRLEVPLKRILQGADPAAVVSLGAVDKPELIDFYTEMARTRS</sequence>
<dbReference type="InterPro" id="IPR000873">
    <property type="entry name" value="AMP-dep_synth/lig_dom"/>
</dbReference>
<dbReference type="Pfam" id="PF13193">
    <property type="entry name" value="AMP-binding_C"/>
    <property type="match status" value="1"/>
</dbReference>